<protein>
    <submittedName>
        <fullName evidence="1">Uncharacterized protein</fullName>
    </submittedName>
</protein>
<reference evidence="1" key="1">
    <citation type="journal article" date="2014" name="Int. J. Syst. Evol. Microbiol.">
        <title>Complete genome sequence of Corynebacterium casei LMG S-19264T (=DSM 44701T), isolated from a smear-ripened cheese.</title>
        <authorList>
            <consortium name="US DOE Joint Genome Institute (JGI-PGF)"/>
            <person name="Walter F."/>
            <person name="Albersmeier A."/>
            <person name="Kalinowski J."/>
            <person name="Ruckert C."/>
        </authorList>
    </citation>
    <scope>NUCLEOTIDE SEQUENCE</scope>
    <source>
        <strain evidence="1">KCTC 12719</strain>
    </source>
</reference>
<keyword evidence="2" id="KW-1185">Reference proteome</keyword>
<proteinExistence type="predicted"/>
<dbReference type="Proteomes" id="UP000610456">
    <property type="component" value="Unassembled WGS sequence"/>
</dbReference>
<gene>
    <name evidence="1" type="ORF">GCM10007103_33970</name>
</gene>
<dbReference type="SUPFAM" id="SSF53756">
    <property type="entry name" value="UDP-Glycosyltransferase/glycogen phosphorylase"/>
    <property type="match status" value="1"/>
</dbReference>
<organism evidence="1 2">
    <name type="scientific">Salinimicrobium marinum</name>
    <dbReference type="NCBI Taxonomy" id="680283"/>
    <lineage>
        <taxon>Bacteria</taxon>
        <taxon>Pseudomonadati</taxon>
        <taxon>Bacteroidota</taxon>
        <taxon>Flavobacteriia</taxon>
        <taxon>Flavobacteriales</taxon>
        <taxon>Flavobacteriaceae</taxon>
        <taxon>Salinimicrobium</taxon>
    </lineage>
</organism>
<dbReference type="AlphaFoldDB" id="A0A918W2S9"/>
<evidence type="ECO:0000313" key="2">
    <source>
        <dbReference type="Proteomes" id="UP000610456"/>
    </source>
</evidence>
<dbReference type="EMBL" id="BMXB01000023">
    <property type="protein sequence ID" value="GHA50406.1"/>
    <property type="molecule type" value="Genomic_DNA"/>
</dbReference>
<evidence type="ECO:0000313" key="1">
    <source>
        <dbReference type="EMBL" id="GHA50406.1"/>
    </source>
</evidence>
<accession>A0A918W2S9</accession>
<name>A0A918W2S9_9FLAO</name>
<sequence>MLYLRNHHNDDKLHLLPIDHLEQHYIDPKIPASTKFINRFYWRVTGISLNKEKHVGKYRKHIQKIDPEQYDHIFIRSSGLEHETILAAAGLPILKKAVINFHDAFPVFWDTGSKLVLDNLTLQGLKKMWKVVITAKKCMSPSKMLSEDLQHLFGTNKAFYTLPHQFESSAFDIKSAIGVRAKKKQVTISYHGALQFARNINFLLDAYLELINENPLYKEKTEFVLRVKGAHSTGVINKYQDSPNLIFLGGLNFESSAFEQANETDILIILENCAPHSNILVGKAPFLSFLKKPILSLSPGRSEVRRIVGTGDFVASCNDQHEIKLKLSFLIDRILGGETEAEPFSDYFSDENFKKSILNILKD</sequence>
<comment type="caution">
    <text evidence="1">The sequence shown here is derived from an EMBL/GenBank/DDBJ whole genome shotgun (WGS) entry which is preliminary data.</text>
</comment>
<reference evidence="1" key="2">
    <citation type="submission" date="2020-09" db="EMBL/GenBank/DDBJ databases">
        <authorList>
            <person name="Sun Q."/>
            <person name="Kim S."/>
        </authorList>
    </citation>
    <scope>NUCLEOTIDE SEQUENCE</scope>
    <source>
        <strain evidence="1">KCTC 12719</strain>
    </source>
</reference>